<dbReference type="InterPro" id="IPR036259">
    <property type="entry name" value="MFS_trans_sf"/>
</dbReference>
<sequence length="697" mass="76159">MVPKVPSYQIRWMSHQIRAADWLPAAFLFFTRRHSQPPATSRLPVRLNIVLSFFFINDADTHARRPALEDANPALISTCSSALLASRSTVDVPFISAILSTSPGSSTRYLYQHTPVLKLVIDEMVASESTPIRRQPTQHYQTFATPPPKSRGRPPSNGSDSSHPDPSLQTNGNGDHFPGQAPLPKKQMAVLAMIALAEQTALNSISPYLPNMTATFPEVQGKDVGVYVGLIASAFALAQFATNYFWGWLSDRIGRKPVIITGTICTAVTFVLFGFCTNLWQAIIVQALMGMLNGNAGLVSTCLGEITDRSNQSRAFTYLPVLYGVGGITGPLLGGSLVFHTNPFNKSQPNPYPYIMPNMISAVILVIDLILTTIFLDESLEDADSLPSFTQRIKEFFSSFWQFTTSHRPTYLRAGYSGPFRYHSVPQVPTRGRSWSDATRDSDLDSATSPMSPTENEHELIRDEIYNRDTVLLLITYLIFAFGNVAFNSLYPIFAESPEPTGRNLTPQELGLSLGFSGVVTILFQVCIFGKLREKMGNKWSYRAGLLGFVVSFMLMPLVRYKGNDEDHLSKKTILLAIELCFVLLIKTIAAVGGLTSSLLLVTNSAPNNSVLGALNGLAQTLSAAGRAVGPFLSGGLYSLAIGVKRGEILTFGVFALVTFIGFILSFGIRSPNLEADGWNDQSEDMDKSDDESDAGA</sequence>
<evidence type="ECO:0000256" key="3">
    <source>
        <dbReference type="ARBA" id="ARBA00022692"/>
    </source>
</evidence>
<dbReference type="PANTHER" id="PTHR23504">
    <property type="entry name" value="MAJOR FACILITATOR SUPERFAMILY DOMAIN-CONTAINING PROTEIN 10"/>
    <property type="match status" value="1"/>
</dbReference>
<dbReference type="AlphaFoldDB" id="A0A0U1LUN3"/>
<feature type="region of interest" description="Disordered" evidence="6">
    <location>
        <begin position="678"/>
        <end position="697"/>
    </location>
</feature>
<dbReference type="InterPro" id="IPR011701">
    <property type="entry name" value="MFS"/>
</dbReference>
<feature type="transmembrane region" description="Helical" evidence="7">
    <location>
        <begin position="258"/>
        <end position="275"/>
    </location>
</feature>
<dbReference type="InterPro" id="IPR001958">
    <property type="entry name" value="Tet-R_TetA/multi-R_MdtG-like"/>
</dbReference>
<evidence type="ECO:0000313" key="10">
    <source>
        <dbReference type="Proteomes" id="UP000054383"/>
    </source>
</evidence>
<dbReference type="PANTHER" id="PTHR23504:SF39">
    <property type="entry name" value="TRANSPORTER, PUTATIVE (AFU_ORTHOLOGUE AFUA_6G03860)-RELATED"/>
    <property type="match status" value="1"/>
</dbReference>
<feature type="transmembrane region" description="Helical" evidence="7">
    <location>
        <begin position="471"/>
        <end position="494"/>
    </location>
</feature>
<feature type="region of interest" description="Disordered" evidence="6">
    <location>
        <begin position="428"/>
        <end position="456"/>
    </location>
</feature>
<feature type="transmembrane region" description="Helical" evidence="7">
    <location>
        <begin position="226"/>
        <end position="246"/>
    </location>
</feature>
<organism evidence="9 10">
    <name type="scientific">Talaromyces islandicus</name>
    <name type="common">Penicillium islandicum</name>
    <dbReference type="NCBI Taxonomy" id="28573"/>
    <lineage>
        <taxon>Eukaryota</taxon>
        <taxon>Fungi</taxon>
        <taxon>Dikarya</taxon>
        <taxon>Ascomycota</taxon>
        <taxon>Pezizomycotina</taxon>
        <taxon>Eurotiomycetes</taxon>
        <taxon>Eurotiomycetidae</taxon>
        <taxon>Eurotiales</taxon>
        <taxon>Trichocomaceae</taxon>
        <taxon>Talaromyces</taxon>
        <taxon>Talaromyces sect. Islandici</taxon>
    </lineage>
</organism>
<gene>
    <name evidence="9" type="ORF">PISL3812_03295</name>
</gene>
<keyword evidence="4 7" id="KW-1133">Transmembrane helix</keyword>
<feature type="region of interest" description="Disordered" evidence="6">
    <location>
        <begin position="130"/>
        <end position="180"/>
    </location>
</feature>
<evidence type="ECO:0000313" key="9">
    <source>
        <dbReference type="EMBL" id="CRG86290.1"/>
    </source>
</evidence>
<evidence type="ECO:0000256" key="4">
    <source>
        <dbReference type="ARBA" id="ARBA00022989"/>
    </source>
</evidence>
<reference evidence="9 10" key="1">
    <citation type="submission" date="2015-04" db="EMBL/GenBank/DDBJ databases">
        <authorList>
            <person name="Syromyatnikov M.Y."/>
            <person name="Popov V.N."/>
        </authorList>
    </citation>
    <scope>NUCLEOTIDE SEQUENCE [LARGE SCALE GENOMIC DNA]</scope>
    <source>
        <strain evidence="9">WF-38-12</strain>
    </source>
</reference>
<dbReference type="InterPro" id="IPR020846">
    <property type="entry name" value="MFS_dom"/>
</dbReference>
<keyword evidence="2" id="KW-0813">Transport</keyword>
<dbReference type="GO" id="GO:0016020">
    <property type="term" value="C:membrane"/>
    <property type="evidence" value="ECO:0007669"/>
    <property type="project" value="UniProtKB-SubCell"/>
</dbReference>
<comment type="subcellular location">
    <subcellularLocation>
        <location evidence="1">Membrane</location>
        <topology evidence="1">Multi-pass membrane protein</topology>
    </subcellularLocation>
</comment>
<dbReference type="GO" id="GO:0022857">
    <property type="term" value="F:transmembrane transporter activity"/>
    <property type="evidence" value="ECO:0007669"/>
    <property type="project" value="InterPro"/>
</dbReference>
<dbReference type="PRINTS" id="PR01035">
    <property type="entry name" value="TCRTETA"/>
</dbReference>
<dbReference type="Pfam" id="PF07690">
    <property type="entry name" value="MFS_1"/>
    <property type="match status" value="1"/>
</dbReference>
<feature type="transmembrane region" description="Helical" evidence="7">
    <location>
        <begin position="354"/>
        <end position="376"/>
    </location>
</feature>
<feature type="transmembrane region" description="Helical" evidence="7">
    <location>
        <begin position="315"/>
        <end position="334"/>
    </location>
</feature>
<dbReference type="Proteomes" id="UP000054383">
    <property type="component" value="Unassembled WGS sequence"/>
</dbReference>
<evidence type="ECO:0000256" key="1">
    <source>
        <dbReference type="ARBA" id="ARBA00004141"/>
    </source>
</evidence>
<feature type="compositionally biased region" description="Polar residues" evidence="6">
    <location>
        <begin position="130"/>
        <end position="144"/>
    </location>
</feature>
<evidence type="ECO:0000256" key="2">
    <source>
        <dbReference type="ARBA" id="ARBA00022448"/>
    </source>
</evidence>
<evidence type="ECO:0000256" key="7">
    <source>
        <dbReference type="SAM" id="Phobius"/>
    </source>
</evidence>
<dbReference type="OMA" id="FFFINDA"/>
<name>A0A0U1LUN3_TALIS</name>
<feature type="compositionally biased region" description="Polar residues" evidence="6">
    <location>
        <begin position="445"/>
        <end position="454"/>
    </location>
</feature>
<dbReference type="PROSITE" id="PS50850">
    <property type="entry name" value="MFS"/>
    <property type="match status" value="1"/>
</dbReference>
<feature type="domain" description="Major facilitator superfamily (MFS) profile" evidence="8">
    <location>
        <begin position="187"/>
        <end position="674"/>
    </location>
</feature>
<feature type="compositionally biased region" description="Acidic residues" evidence="6">
    <location>
        <begin position="682"/>
        <end position="697"/>
    </location>
</feature>
<keyword evidence="5 7" id="KW-0472">Membrane</keyword>
<protein>
    <submittedName>
        <fullName evidence="9">Tetracycline resistance protein, class A</fullName>
    </submittedName>
</protein>
<dbReference type="SUPFAM" id="SSF103473">
    <property type="entry name" value="MFS general substrate transporter"/>
    <property type="match status" value="1"/>
</dbReference>
<feature type="transmembrane region" description="Helical" evidence="7">
    <location>
        <begin position="573"/>
        <end position="602"/>
    </location>
</feature>
<dbReference type="CDD" id="cd17330">
    <property type="entry name" value="MFS_SLC46_TetA_like"/>
    <property type="match status" value="1"/>
</dbReference>
<feature type="transmembrane region" description="Helical" evidence="7">
    <location>
        <begin position="649"/>
        <end position="669"/>
    </location>
</feature>
<dbReference type="OrthoDB" id="10262656at2759"/>
<evidence type="ECO:0000259" key="8">
    <source>
        <dbReference type="PROSITE" id="PS50850"/>
    </source>
</evidence>
<proteinExistence type="predicted"/>
<feature type="transmembrane region" description="Helical" evidence="7">
    <location>
        <begin position="544"/>
        <end position="561"/>
    </location>
</feature>
<feature type="transmembrane region" description="Helical" evidence="7">
    <location>
        <begin position="514"/>
        <end position="532"/>
    </location>
</feature>
<dbReference type="EMBL" id="CVMT01000002">
    <property type="protein sequence ID" value="CRG86290.1"/>
    <property type="molecule type" value="Genomic_DNA"/>
</dbReference>
<keyword evidence="10" id="KW-1185">Reference proteome</keyword>
<dbReference type="Gene3D" id="1.20.1250.20">
    <property type="entry name" value="MFS general substrate transporter like domains"/>
    <property type="match status" value="1"/>
</dbReference>
<evidence type="ECO:0000256" key="6">
    <source>
        <dbReference type="SAM" id="MobiDB-lite"/>
    </source>
</evidence>
<evidence type="ECO:0000256" key="5">
    <source>
        <dbReference type="ARBA" id="ARBA00023136"/>
    </source>
</evidence>
<keyword evidence="3 7" id="KW-0812">Transmembrane</keyword>
<accession>A0A0U1LUN3</accession>